<evidence type="ECO:0000313" key="1">
    <source>
        <dbReference type="Proteomes" id="UP000887574"/>
    </source>
</evidence>
<proteinExistence type="predicted"/>
<sequence>MPSEAWPKPECRYLPKETVSRGTPQITLAAGKTPEQPAIIDEGRLSSWGKTKRITDYVVKFLRKQLIGLVNTENSFAVELQGHPRLEYLNIPELRTAENLLL</sequence>
<dbReference type="WBParaSite" id="jg14667">
    <property type="protein sequence ID" value="jg14667"/>
    <property type="gene ID" value="jg14667"/>
</dbReference>
<dbReference type="Proteomes" id="UP000887574">
    <property type="component" value="Unplaced"/>
</dbReference>
<evidence type="ECO:0000313" key="2">
    <source>
        <dbReference type="WBParaSite" id="jg14667"/>
    </source>
</evidence>
<name>A0A915D1V0_9BILA</name>
<dbReference type="AlphaFoldDB" id="A0A915D1V0"/>
<keyword evidence="1" id="KW-1185">Reference proteome</keyword>
<organism evidence="1 2">
    <name type="scientific">Ditylenchus dipsaci</name>
    <dbReference type="NCBI Taxonomy" id="166011"/>
    <lineage>
        <taxon>Eukaryota</taxon>
        <taxon>Metazoa</taxon>
        <taxon>Ecdysozoa</taxon>
        <taxon>Nematoda</taxon>
        <taxon>Chromadorea</taxon>
        <taxon>Rhabditida</taxon>
        <taxon>Tylenchina</taxon>
        <taxon>Tylenchomorpha</taxon>
        <taxon>Sphaerularioidea</taxon>
        <taxon>Anguinidae</taxon>
        <taxon>Anguininae</taxon>
        <taxon>Ditylenchus</taxon>
    </lineage>
</organism>
<accession>A0A915D1V0</accession>
<reference evidence="2" key="1">
    <citation type="submission" date="2022-11" db="UniProtKB">
        <authorList>
            <consortium name="WormBaseParasite"/>
        </authorList>
    </citation>
    <scope>IDENTIFICATION</scope>
</reference>
<protein>
    <submittedName>
        <fullName evidence="2">Uncharacterized protein</fullName>
    </submittedName>
</protein>